<comment type="subcellular location">
    <subcellularLocation>
        <location evidence="1">Cell projection</location>
        <location evidence="1">Cilium</location>
    </subcellularLocation>
    <subcellularLocation>
        <location evidence="2">Cytoplasm</location>
        <location evidence="2">Cytoskeleton</location>
    </subcellularLocation>
</comment>
<keyword evidence="5" id="KW-0802">TPR repeat</keyword>
<keyword evidence="3" id="KW-0963">Cytoplasm</keyword>
<keyword evidence="6" id="KW-0206">Cytoskeleton</keyword>
<reference evidence="9" key="1">
    <citation type="submission" date="2020-11" db="EMBL/GenBank/DDBJ databases">
        <authorList>
            <person name="Tran Van P."/>
        </authorList>
    </citation>
    <scope>NUCLEOTIDE SEQUENCE</scope>
</reference>
<accession>A0A7R9AR79</accession>
<evidence type="ECO:0000256" key="5">
    <source>
        <dbReference type="ARBA" id="ARBA00022803"/>
    </source>
</evidence>
<evidence type="ECO:0000313" key="9">
    <source>
        <dbReference type="EMBL" id="CAD7258956.1"/>
    </source>
</evidence>
<dbReference type="EMBL" id="OC001031">
    <property type="protein sequence ID" value="CAD7258956.1"/>
    <property type="molecule type" value="Genomic_DNA"/>
</dbReference>
<evidence type="ECO:0000256" key="3">
    <source>
        <dbReference type="ARBA" id="ARBA00022490"/>
    </source>
</evidence>
<keyword evidence="4" id="KW-0677">Repeat</keyword>
<dbReference type="GO" id="GO:0005929">
    <property type="term" value="C:cilium"/>
    <property type="evidence" value="ECO:0007669"/>
    <property type="project" value="UniProtKB-SubCell"/>
</dbReference>
<evidence type="ECO:0000256" key="6">
    <source>
        <dbReference type="ARBA" id="ARBA00023212"/>
    </source>
</evidence>
<sequence>MMIGKVCCLRVQITTHTQFLGKSQLADNSVKQKIACKTVTQQKSQSLPQSQSTAIAPLTTEEPLVAESKKQTLEAGSLSKTSRPVSNVGQKTSKSLLGELCVDKEYLEQLLRHPDIKCLHQQKASNNIAMFAEEGVAFLNNRQEFWRQQRPSTASTKKMIKKSPHAITNNTRLAC</sequence>
<keyword evidence="7" id="KW-0966">Cell projection</keyword>
<dbReference type="GO" id="GO:0005856">
    <property type="term" value="C:cytoskeleton"/>
    <property type="evidence" value="ECO:0007669"/>
    <property type="project" value="UniProtKB-SubCell"/>
</dbReference>
<dbReference type="AlphaFoldDB" id="A0A7R9AR79"/>
<dbReference type="GO" id="GO:0005737">
    <property type="term" value="C:cytoplasm"/>
    <property type="evidence" value="ECO:0007669"/>
    <property type="project" value="TreeGrafter"/>
</dbReference>
<evidence type="ECO:0000256" key="1">
    <source>
        <dbReference type="ARBA" id="ARBA00004138"/>
    </source>
</evidence>
<feature type="region of interest" description="Disordered" evidence="8">
    <location>
        <begin position="69"/>
        <end position="89"/>
    </location>
</feature>
<organism evidence="9">
    <name type="scientific">Timema shepardi</name>
    <name type="common">Walking stick</name>
    <dbReference type="NCBI Taxonomy" id="629360"/>
    <lineage>
        <taxon>Eukaryota</taxon>
        <taxon>Metazoa</taxon>
        <taxon>Ecdysozoa</taxon>
        <taxon>Arthropoda</taxon>
        <taxon>Hexapoda</taxon>
        <taxon>Insecta</taxon>
        <taxon>Pterygota</taxon>
        <taxon>Neoptera</taxon>
        <taxon>Polyneoptera</taxon>
        <taxon>Phasmatodea</taxon>
        <taxon>Timematodea</taxon>
        <taxon>Timematoidea</taxon>
        <taxon>Timematidae</taxon>
        <taxon>Timema</taxon>
    </lineage>
</organism>
<evidence type="ECO:0000256" key="8">
    <source>
        <dbReference type="SAM" id="MobiDB-lite"/>
    </source>
</evidence>
<feature type="compositionally biased region" description="Polar residues" evidence="8">
    <location>
        <begin position="78"/>
        <end position="89"/>
    </location>
</feature>
<dbReference type="PANTHER" id="PTHR23040:SF1">
    <property type="entry name" value="OUTER DYNEIN ARM-DOCKING COMPLEX SUBUNIT 4"/>
    <property type="match status" value="1"/>
</dbReference>
<protein>
    <submittedName>
        <fullName evidence="9">Uncharacterized protein</fullName>
    </submittedName>
</protein>
<proteinExistence type="predicted"/>
<name>A0A7R9AR79_TIMSH</name>
<evidence type="ECO:0000256" key="7">
    <source>
        <dbReference type="ARBA" id="ARBA00023273"/>
    </source>
</evidence>
<evidence type="ECO:0000256" key="2">
    <source>
        <dbReference type="ARBA" id="ARBA00004245"/>
    </source>
</evidence>
<dbReference type="InterPro" id="IPR040111">
    <property type="entry name" value="ODAD4"/>
</dbReference>
<dbReference type="PANTHER" id="PTHR23040">
    <property type="match status" value="1"/>
</dbReference>
<evidence type="ECO:0000256" key="4">
    <source>
        <dbReference type="ARBA" id="ARBA00022737"/>
    </source>
</evidence>
<gene>
    <name evidence="9" type="ORF">TSIB3V08_LOCUS3176</name>
</gene>